<dbReference type="PANTHER" id="PTHR43326">
    <property type="entry name" value="METHIONYL-TRNA SYNTHETASE"/>
    <property type="match status" value="1"/>
</dbReference>
<dbReference type="CDD" id="cd07957">
    <property type="entry name" value="Anticodon_Ia_Met"/>
    <property type="match status" value="1"/>
</dbReference>
<dbReference type="GO" id="GO:0006431">
    <property type="term" value="P:methionyl-tRNA aminoacylation"/>
    <property type="evidence" value="ECO:0007669"/>
    <property type="project" value="UniProtKB-UniRule"/>
</dbReference>
<comment type="cofactor">
    <cofactor evidence="1">
        <name>Zn(2+)</name>
        <dbReference type="ChEBI" id="CHEBI:29105"/>
    </cofactor>
</comment>
<evidence type="ECO:0000256" key="6">
    <source>
        <dbReference type="ARBA" id="ARBA00022833"/>
    </source>
</evidence>
<evidence type="ECO:0000256" key="4">
    <source>
        <dbReference type="ARBA" id="ARBA00022723"/>
    </source>
</evidence>
<dbReference type="CDD" id="cd00814">
    <property type="entry name" value="MetRS_core"/>
    <property type="match status" value="1"/>
</dbReference>
<dbReference type="InterPro" id="IPR023457">
    <property type="entry name" value="Met-tRNA_synth_2"/>
</dbReference>
<dbReference type="PRINTS" id="PR01041">
    <property type="entry name" value="TRNASYNTHMET"/>
</dbReference>
<dbReference type="SUPFAM" id="SSF52374">
    <property type="entry name" value="Nucleotidylyl transferase"/>
    <property type="match status" value="1"/>
</dbReference>
<dbReference type="GO" id="GO:0046872">
    <property type="term" value="F:metal ion binding"/>
    <property type="evidence" value="ECO:0007669"/>
    <property type="project" value="UniProtKB-KW"/>
</dbReference>
<feature type="domain" description="tRNA synthetases class I catalytic" evidence="11">
    <location>
        <begin position="15"/>
        <end position="133"/>
    </location>
</feature>
<comment type="catalytic activity">
    <reaction evidence="10">
        <text>tRNA(Met) + L-methionine + ATP = L-methionyl-tRNA(Met) + AMP + diphosphate</text>
        <dbReference type="Rhea" id="RHEA:13481"/>
        <dbReference type="Rhea" id="RHEA-COMP:9667"/>
        <dbReference type="Rhea" id="RHEA-COMP:9698"/>
        <dbReference type="ChEBI" id="CHEBI:30616"/>
        <dbReference type="ChEBI" id="CHEBI:33019"/>
        <dbReference type="ChEBI" id="CHEBI:57844"/>
        <dbReference type="ChEBI" id="CHEBI:78442"/>
        <dbReference type="ChEBI" id="CHEBI:78530"/>
        <dbReference type="ChEBI" id="CHEBI:456215"/>
        <dbReference type="EC" id="6.1.1.10"/>
    </reaction>
</comment>
<dbReference type="EC" id="6.1.1.10" evidence="10"/>
<dbReference type="EMBL" id="BNGU01000060">
    <property type="protein sequence ID" value="GHM60030.1"/>
    <property type="molecule type" value="Genomic_DNA"/>
</dbReference>
<dbReference type="SUPFAM" id="SSF47323">
    <property type="entry name" value="Anticodon-binding domain of a subclass of class I aminoacyl-tRNA synthetases"/>
    <property type="match status" value="1"/>
</dbReference>
<dbReference type="Gene3D" id="2.170.220.10">
    <property type="match status" value="1"/>
</dbReference>
<evidence type="ECO:0000256" key="10">
    <source>
        <dbReference type="HAMAP-Rule" id="MF_01228"/>
    </source>
</evidence>
<reference evidence="14 15" key="1">
    <citation type="journal article" date="2021" name="Microb. Ecol.">
        <title>Candidatus Mesenet longicola: Novel Endosymbionts of Brontispa longissima that Induce Cytoplasmic Incompatibility.</title>
        <authorList>
            <person name="Takano S."/>
            <person name="Gotoh Y."/>
            <person name="Hayashi T."/>
        </authorList>
    </citation>
    <scope>NUCLEOTIDE SEQUENCE [LARGE SCALE GENOMIC DNA]</scope>
    <source>
        <strain evidence="14">L5</strain>
    </source>
</reference>
<keyword evidence="7 10" id="KW-0067">ATP-binding</keyword>
<dbReference type="Pfam" id="PF09334">
    <property type="entry name" value="tRNA-synt_1g"/>
    <property type="match status" value="1"/>
</dbReference>
<dbReference type="InterPro" id="IPR033911">
    <property type="entry name" value="MetRS_core"/>
</dbReference>
<evidence type="ECO:0000313" key="14">
    <source>
        <dbReference type="EMBL" id="GHM60030.1"/>
    </source>
</evidence>
<keyword evidence="4" id="KW-0479">Metal-binding</keyword>
<sequence length="507" mass="58359">MDNKSFYVTTPIYYVNDVPHIGHAYTGIICDVMSRFLKFYDQDVKFVTGTDEHGQKVEKAAEKMMISPQELADKTSESFRQLGQVMNFQNDDFIRTTEKRHKNAVTALWSLLYEKGEIYLGSYSGWYSVRDEAFYQEKDLVNGIAPTGSTVEWVEEPSYFFRLSKWQEKLLELYEGQPNFIFPSHRRNEVISFVKSGLTDLSISRTSFSWGIEVPNNSSHVIYVWIDALINYLTLLGFPDTQNHEYKKFWENGFSTHVIGKDILRFHAVYWPAILLAAELPLPKQIAVHGWWLNEGQKMSKSIGNTINPISLTAEFSADQIRYFLLKEVSFGKDGNFCKATMIKCINSDLANNIGNLIQRTVSFVHKEYEGVIPEVDHNLFVGSEELPNYEEILKQIRDHLFKYEFNSILSIILDIASKANSYIDQSAPWKLKKTNLQLTNVVIYKLLEYIRIIGVLLQPIIPSSANAILDQLQIPNKKRDVKHFTSKIQSGILLPIAKPIFPKFEN</sequence>
<dbReference type="InterPro" id="IPR041872">
    <property type="entry name" value="Anticodon_Met"/>
</dbReference>
<evidence type="ECO:0000256" key="9">
    <source>
        <dbReference type="ARBA" id="ARBA00023146"/>
    </source>
</evidence>
<proteinExistence type="inferred from homology"/>
<dbReference type="Pfam" id="PF01406">
    <property type="entry name" value="tRNA-synt_1e"/>
    <property type="match status" value="1"/>
</dbReference>
<protein>
    <recommendedName>
        <fullName evidence="10">Methionine--tRNA ligase</fullName>
        <ecNumber evidence="10">6.1.1.10</ecNumber>
    </recommendedName>
    <alternativeName>
        <fullName evidence="10">Methionyl-tRNA synthetase</fullName>
        <shortName evidence="10">MetRS</shortName>
    </alternativeName>
</protein>
<dbReference type="Pfam" id="PF19303">
    <property type="entry name" value="Anticodon_3"/>
    <property type="match status" value="1"/>
</dbReference>
<evidence type="ECO:0000259" key="13">
    <source>
        <dbReference type="Pfam" id="PF19303"/>
    </source>
</evidence>
<dbReference type="FunFam" id="2.170.220.10:FF:000002">
    <property type="entry name" value="Methionine--tRNA ligase"/>
    <property type="match status" value="1"/>
</dbReference>
<keyword evidence="9 10" id="KW-0030">Aminoacyl-tRNA synthetase</keyword>
<comment type="subunit">
    <text evidence="10">Monomer.</text>
</comment>
<keyword evidence="3 10" id="KW-0436">Ligase</keyword>
<dbReference type="InterPro" id="IPR014729">
    <property type="entry name" value="Rossmann-like_a/b/a_fold"/>
</dbReference>
<comment type="similarity">
    <text evidence="10">Belongs to the class-I aminoacyl-tRNA synthetase family. MetG type 2B subfamily.</text>
</comment>
<keyword evidence="10" id="KW-0963">Cytoplasm</keyword>
<keyword evidence="5 10" id="KW-0547">Nucleotide-binding</keyword>
<evidence type="ECO:0000259" key="11">
    <source>
        <dbReference type="Pfam" id="PF01406"/>
    </source>
</evidence>
<comment type="caution">
    <text evidence="10">Lacks conserved residue(s) required for the propagation of feature annotation.</text>
</comment>
<dbReference type="Proteomes" id="UP000637906">
    <property type="component" value="Unassembled WGS sequence"/>
</dbReference>
<organism evidence="14 15">
    <name type="scientific">Candidatus Mesenet longicola</name>
    <dbReference type="NCBI Taxonomy" id="1892558"/>
    <lineage>
        <taxon>Bacteria</taxon>
        <taxon>Pseudomonadati</taxon>
        <taxon>Pseudomonadota</taxon>
        <taxon>Alphaproteobacteria</taxon>
        <taxon>Rickettsiales</taxon>
        <taxon>Anaplasmataceae</taxon>
        <taxon>Candidatus Mesenet</taxon>
    </lineage>
</organism>
<gene>
    <name evidence="10 14" type="primary">metG</name>
    <name evidence="14" type="ORF">sL5_10230</name>
</gene>
<dbReference type="Gene3D" id="1.10.730.10">
    <property type="entry name" value="Isoleucyl-tRNA Synthetase, Domain 1"/>
    <property type="match status" value="1"/>
</dbReference>
<comment type="subcellular location">
    <subcellularLocation>
        <location evidence="10">Cytoplasm</location>
    </subcellularLocation>
</comment>
<comment type="function">
    <text evidence="2 10">Is required not only for elongation of protein synthesis but also for the initiation of all mRNA translation through initiator tRNA(fMet) aminoacylation.</text>
</comment>
<feature type="domain" description="Methionyl/Leucyl tRNA synthetase" evidence="12">
    <location>
        <begin position="147"/>
        <end position="361"/>
    </location>
</feature>
<dbReference type="GO" id="GO:0005737">
    <property type="term" value="C:cytoplasm"/>
    <property type="evidence" value="ECO:0007669"/>
    <property type="project" value="UniProtKB-SubCell"/>
</dbReference>
<evidence type="ECO:0000256" key="2">
    <source>
        <dbReference type="ARBA" id="ARBA00003314"/>
    </source>
</evidence>
<accession>A0A8J3HVQ6</accession>
<dbReference type="AlphaFoldDB" id="A0A8J3HVQ6"/>
<dbReference type="NCBIfam" id="NF008900">
    <property type="entry name" value="PRK12267.1"/>
    <property type="match status" value="1"/>
</dbReference>
<feature type="short sequence motif" description="'KMSKS' region" evidence="10">
    <location>
        <begin position="298"/>
        <end position="302"/>
    </location>
</feature>
<evidence type="ECO:0000256" key="3">
    <source>
        <dbReference type="ARBA" id="ARBA00022598"/>
    </source>
</evidence>
<evidence type="ECO:0000313" key="15">
    <source>
        <dbReference type="Proteomes" id="UP000637906"/>
    </source>
</evidence>
<feature type="short sequence motif" description="'HIGH' region" evidence="10">
    <location>
        <begin position="13"/>
        <end position="23"/>
    </location>
</feature>
<evidence type="ECO:0000259" key="12">
    <source>
        <dbReference type="Pfam" id="PF09334"/>
    </source>
</evidence>
<dbReference type="InterPro" id="IPR014758">
    <property type="entry name" value="Met-tRNA_synth"/>
</dbReference>
<dbReference type="GO" id="GO:0004825">
    <property type="term" value="F:methionine-tRNA ligase activity"/>
    <property type="evidence" value="ECO:0007669"/>
    <property type="project" value="UniProtKB-UniRule"/>
</dbReference>
<evidence type="ECO:0000256" key="1">
    <source>
        <dbReference type="ARBA" id="ARBA00001947"/>
    </source>
</evidence>
<dbReference type="InterPro" id="IPR015413">
    <property type="entry name" value="Methionyl/Leucyl_tRNA_Synth"/>
</dbReference>
<evidence type="ECO:0000256" key="7">
    <source>
        <dbReference type="ARBA" id="ARBA00022840"/>
    </source>
</evidence>
<dbReference type="HAMAP" id="MF_01228">
    <property type="entry name" value="Met_tRNA_synth_type2"/>
    <property type="match status" value="1"/>
</dbReference>
<keyword evidence="6" id="KW-0862">Zinc</keyword>
<evidence type="ECO:0000256" key="8">
    <source>
        <dbReference type="ARBA" id="ARBA00022917"/>
    </source>
</evidence>
<dbReference type="InterPro" id="IPR009080">
    <property type="entry name" value="tRNAsynth_Ia_anticodon-bd"/>
</dbReference>
<keyword evidence="15" id="KW-1185">Reference proteome</keyword>
<evidence type="ECO:0000256" key="5">
    <source>
        <dbReference type="ARBA" id="ARBA00022741"/>
    </source>
</evidence>
<dbReference type="NCBIfam" id="TIGR00398">
    <property type="entry name" value="metG"/>
    <property type="match status" value="1"/>
</dbReference>
<comment type="caution">
    <text evidence="14">The sequence shown here is derived from an EMBL/GenBank/DDBJ whole genome shotgun (WGS) entry which is preliminary data.</text>
</comment>
<dbReference type="Gene3D" id="3.40.50.620">
    <property type="entry name" value="HUPs"/>
    <property type="match status" value="1"/>
</dbReference>
<name>A0A8J3HVQ6_9RICK</name>
<dbReference type="GO" id="GO:0005524">
    <property type="term" value="F:ATP binding"/>
    <property type="evidence" value="ECO:0007669"/>
    <property type="project" value="UniProtKB-UniRule"/>
</dbReference>
<feature type="domain" description="Methionyl-tRNA synthetase anticodon-binding" evidence="13">
    <location>
        <begin position="396"/>
        <end position="506"/>
    </location>
</feature>
<dbReference type="InterPro" id="IPR032678">
    <property type="entry name" value="tRNA-synt_1_cat_dom"/>
</dbReference>
<dbReference type="PANTHER" id="PTHR43326:SF1">
    <property type="entry name" value="METHIONINE--TRNA LIGASE, MITOCHONDRIAL"/>
    <property type="match status" value="1"/>
</dbReference>
<keyword evidence="8 10" id="KW-0648">Protein biosynthesis</keyword>